<keyword evidence="1" id="KW-0472">Membrane</keyword>
<feature type="transmembrane region" description="Helical" evidence="1">
    <location>
        <begin position="100"/>
        <end position="118"/>
    </location>
</feature>
<evidence type="ECO:0000313" key="3">
    <source>
        <dbReference type="Proteomes" id="UP000282930"/>
    </source>
</evidence>
<evidence type="ECO:0000313" key="2">
    <source>
        <dbReference type="EMBL" id="AZT91438.1"/>
    </source>
</evidence>
<feature type="transmembrane region" description="Helical" evidence="1">
    <location>
        <begin position="68"/>
        <end position="88"/>
    </location>
</feature>
<name>A0A3T0D8W9_9FIRM</name>
<keyword evidence="1" id="KW-1133">Transmembrane helix</keyword>
<reference evidence="2 3" key="1">
    <citation type="submission" date="2018-12" db="EMBL/GenBank/DDBJ databases">
        <title>Genome sequence from the cellulolytic species, Caldicellulosiruptor changbaiensis.</title>
        <authorList>
            <person name="Blumer-Schuette S.E."/>
            <person name="Mendoza C."/>
        </authorList>
    </citation>
    <scope>NUCLEOTIDE SEQUENCE [LARGE SCALE GENOMIC DNA]</scope>
    <source>
        <strain evidence="2 3">CBS-Z</strain>
    </source>
</reference>
<accession>A0A3T0D8W9</accession>
<feature type="transmembrane region" description="Helical" evidence="1">
    <location>
        <begin position="163"/>
        <end position="182"/>
    </location>
</feature>
<proteinExistence type="predicted"/>
<feature type="transmembrane region" description="Helical" evidence="1">
    <location>
        <begin position="31"/>
        <end position="56"/>
    </location>
</feature>
<dbReference type="Proteomes" id="UP000282930">
    <property type="component" value="Chromosome"/>
</dbReference>
<organism evidence="2 3">
    <name type="scientific">Caldicellulosiruptor changbaiensis</name>
    <dbReference type="NCBI Taxonomy" id="1222016"/>
    <lineage>
        <taxon>Bacteria</taxon>
        <taxon>Bacillati</taxon>
        <taxon>Bacillota</taxon>
        <taxon>Bacillota incertae sedis</taxon>
        <taxon>Caldicellulosiruptorales</taxon>
        <taxon>Caldicellulosiruptoraceae</taxon>
        <taxon>Caldicellulosiruptor</taxon>
    </lineage>
</organism>
<gene>
    <name evidence="2" type="ORF">ELD05_12975</name>
</gene>
<sequence>MVVSWFKNFFYRKIRSLRNSIEKFLMGIKQLIIFSLITFLIFFIIGMFILFVIFVINGLSNNHYINNISDLCIDIFFVSLTLMFINVYLKRDFISNGDALKILLNELCALFYGFKIFIDKKIGILLRELRRKVLLALIIVILGVITSIQLLITFGIRVTIEKYTYPMLCVWIIFLFLSSTVVKDSYGFLYYNDIEAQYYIYFKKFYLWFAATLVNIAYIVYKLACAKDLKEIMFLLISTLFSIDRMISAYIDVVKNYNNLKNWQSIK</sequence>
<feature type="transmembrane region" description="Helical" evidence="1">
    <location>
        <begin position="133"/>
        <end position="156"/>
    </location>
</feature>
<dbReference type="EMBL" id="CP034791">
    <property type="protein sequence ID" value="AZT91438.1"/>
    <property type="molecule type" value="Genomic_DNA"/>
</dbReference>
<keyword evidence="1" id="KW-0812">Transmembrane</keyword>
<evidence type="ECO:0000256" key="1">
    <source>
        <dbReference type="SAM" id="Phobius"/>
    </source>
</evidence>
<feature type="transmembrane region" description="Helical" evidence="1">
    <location>
        <begin position="205"/>
        <end position="221"/>
    </location>
</feature>
<dbReference type="RefSeq" id="WP_127352756.1">
    <property type="nucleotide sequence ID" value="NZ_CP034791.1"/>
</dbReference>
<keyword evidence="3" id="KW-1185">Reference proteome</keyword>
<dbReference type="AlphaFoldDB" id="A0A3T0D8W9"/>
<dbReference type="KEGG" id="ccha:ELD05_12975"/>
<protein>
    <submittedName>
        <fullName evidence="2">Uncharacterized protein</fullName>
    </submittedName>
</protein>